<evidence type="ECO:0000256" key="5">
    <source>
        <dbReference type="ARBA" id="ARBA00023163"/>
    </source>
</evidence>
<dbReference type="AlphaFoldDB" id="A0A1E3KYD5"/>
<evidence type="ECO:0000313" key="9">
    <source>
        <dbReference type="Proteomes" id="UP000094578"/>
    </source>
</evidence>
<feature type="modified residue" description="4-aspartylphosphate" evidence="6">
    <location>
        <position position="54"/>
    </location>
</feature>
<sequence length="130" mass="14320">MTTYQILIAEDEPALRFLLQETLADEGYNVVEAEDGKQAQEKLSSHPFDLVILDYMMPEATGIEVCEWLRQSGGVNAQKPVILLTAKAQEKDRIRAEQAGVSLYMSKPFSPLQLMDAAEELLSSSGGGDE</sequence>
<dbReference type="PROSITE" id="PS50110">
    <property type="entry name" value="RESPONSE_REGULATORY"/>
    <property type="match status" value="1"/>
</dbReference>
<dbReference type="EC" id="2.7.13.3" evidence="8"/>
<accession>A0A1E3KYD5</accession>
<dbReference type="GO" id="GO:0003677">
    <property type="term" value="F:DNA binding"/>
    <property type="evidence" value="ECO:0007669"/>
    <property type="project" value="UniProtKB-KW"/>
</dbReference>
<dbReference type="Gene3D" id="3.40.50.2300">
    <property type="match status" value="1"/>
</dbReference>
<gene>
    <name evidence="8" type="primary">rcsC</name>
    <name evidence="8" type="ORF">PTI45_04253</name>
</gene>
<reference evidence="8 9" key="1">
    <citation type="submission" date="2016-08" db="EMBL/GenBank/DDBJ databases">
        <title>Genome sequencing of Paenibacillus sp. TI45-13ar, isolated from Korean traditional nuruk.</title>
        <authorList>
            <person name="Kim S.-J."/>
        </authorList>
    </citation>
    <scope>NUCLEOTIDE SEQUENCE [LARGE SCALE GENOMIC DNA]</scope>
    <source>
        <strain evidence="8 9">TI45-13ar</strain>
    </source>
</reference>
<organism evidence="8 9">
    <name type="scientific">Paenibacillus nuruki</name>
    <dbReference type="NCBI Taxonomy" id="1886670"/>
    <lineage>
        <taxon>Bacteria</taxon>
        <taxon>Bacillati</taxon>
        <taxon>Bacillota</taxon>
        <taxon>Bacilli</taxon>
        <taxon>Bacillales</taxon>
        <taxon>Paenibacillaceae</taxon>
        <taxon>Paenibacillus</taxon>
    </lineage>
</organism>
<evidence type="ECO:0000259" key="7">
    <source>
        <dbReference type="PROSITE" id="PS50110"/>
    </source>
</evidence>
<keyword evidence="1 6" id="KW-0597">Phosphoprotein</keyword>
<evidence type="ECO:0000256" key="4">
    <source>
        <dbReference type="ARBA" id="ARBA00023125"/>
    </source>
</evidence>
<evidence type="ECO:0000256" key="6">
    <source>
        <dbReference type="PROSITE-ProRule" id="PRU00169"/>
    </source>
</evidence>
<evidence type="ECO:0000256" key="1">
    <source>
        <dbReference type="ARBA" id="ARBA00022553"/>
    </source>
</evidence>
<dbReference type="InterPro" id="IPR001789">
    <property type="entry name" value="Sig_transdc_resp-reg_receiver"/>
</dbReference>
<keyword evidence="3" id="KW-0805">Transcription regulation</keyword>
<dbReference type="InterPro" id="IPR011006">
    <property type="entry name" value="CheY-like_superfamily"/>
</dbReference>
<dbReference type="InterPro" id="IPR050595">
    <property type="entry name" value="Bact_response_regulator"/>
</dbReference>
<dbReference type="STRING" id="1886670.PTI45_04253"/>
<dbReference type="PANTHER" id="PTHR44591:SF3">
    <property type="entry name" value="RESPONSE REGULATORY DOMAIN-CONTAINING PROTEIN"/>
    <property type="match status" value="1"/>
</dbReference>
<protein>
    <submittedName>
        <fullName evidence="8">Histidine kinase</fullName>
        <ecNumber evidence="8">2.7.13.3</ecNumber>
    </submittedName>
</protein>
<evidence type="ECO:0000256" key="2">
    <source>
        <dbReference type="ARBA" id="ARBA00023012"/>
    </source>
</evidence>
<dbReference type="GO" id="GO:0004673">
    <property type="term" value="F:protein histidine kinase activity"/>
    <property type="evidence" value="ECO:0007669"/>
    <property type="project" value="UniProtKB-EC"/>
</dbReference>
<dbReference type="Pfam" id="PF00072">
    <property type="entry name" value="Response_reg"/>
    <property type="match status" value="1"/>
</dbReference>
<dbReference type="Proteomes" id="UP000094578">
    <property type="component" value="Unassembled WGS sequence"/>
</dbReference>
<keyword evidence="5" id="KW-0804">Transcription</keyword>
<evidence type="ECO:0000313" key="8">
    <source>
        <dbReference type="EMBL" id="ODP26413.1"/>
    </source>
</evidence>
<evidence type="ECO:0000256" key="3">
    <source>
        <dbReference type="ARBA" id="ARBA00023015"/>
    </source>
</evidence>
<dbReference type="GO" id="GO:0000160">
    <property type="term" value="P:phosphorelay signal transduction system"/>
    <property type="evidence" value="ECO:0007669"/>
    <property type="project" value="UniProtKB-KW"/>
</dbReference>
<comment type="caution">
    <text evidence="8">The sequence shown here is derived from an EMBL/GenBank/DDBJ whole genome shotgun (WGS) entry which is preliminary data.</text>
</comment>
<dbReference type="PANTHER" id="PTHR44591">
    <property type="entry name" value="STRESS RESPONSE REGULATOR PROTEIN 1"/>
    <property type="match status" value="1"/>
</dbReference>
<dbReference type="FunFam" id="3.40.50.2300:FF:000001">
    <property type="entry name" value="DNA-binding response regulator PhoB"/>
    <property type="match status" value="1"/>
</dbReference>
<keyword evidence="8" id="KW-0418">Kinase</keyword>
<dbReference type="CDD" id="cd17574">
    <property type="entry name" value="REC_OmpR"/>
    <property type="match status" value="1"/>
</dbReference>
<proteinExistence type="predicted"/>
<dbReference type="SMART" id="SM00448">
    <property type="entry name" value="REC"/>
    <property type="match status" value="1"/>
</dbReference>
<dbReference type="EMBL" id="MDER01000086">
    <property type="protein sequence ID" value="ODP26413.1"/>
    <property type="molecule type" value="Genomic_DNA"/>
</dbReference>
<keyword evidence="8" id="KW-0808">Transferase</keyword>
<keyword evidence="2" id="KW-0902">Two-component regulatory system</keyword>
<dbReference type="SUPFAM" id="SSF52172">
    <property type="entry name" value="CheY-like"/>
    <property type="match status" value="1"/>
</dbReference>
<dbReference type="RefSeq" id="WP_069329570.1">
    <property type="nucleotide sequence ID" value="NZ_MDER01000086.1"/>
</dbReference>
<feature type="domain" description="Response regulatory" evidence="7">
    <location>
        <begin position="5"/>
        <end position="122"/>
    </location>
</feature>
<keyword evidence="9" id="KW-1185">Reference proteome</keyword>
<name>A0A1E3KYD5_9BACL</name>
<keyword evidence="4" id="KW-0238">DNA-binding</keyword>
<dbReference type="PATRIC" id="fig|1886670.3.peg.4283"/>